<dbReference type="OrthoDB" id="2365600at2759"/>
<evidence type="ECO:0008006" key="10">
    <source>
        <dbReference type="Google" id="ProtNLM"/>
    </source>
</evidence>
<dbReference type="Gene3D" id="3.40.390.10">
    <property type="entry name" value="Collagenase (Catalytic Domain)"/>
    <property type="match status" value="1"/>
</dbReference>
<keyword evidence="5" id="KW-0862">Zinc</keyword>
<reference evidence="8 9" key="1">
    <citation type="journal article" date="2016" name="Mol. Biol. Evol.">
        <title>Comparative Genomics of Early-Diverging Mushroom-Forming Fungi Provides Insights into the Origins of Lignocellulose Decay Capabilities.</title>
        <authorList>
            <person name="Nagy L.G."/>
            <person name="Riley R."/>
            <person name="Tritt A."/>
            <person name="Adam C."/>
            <person name="Daum C."/>
            <person name="Floudas D."/>
            <person name="Sun H."/>
            <person name="Yadav J.S."/>
            <person name="Pangilinan J."/>
            <person name="Larsson K.H."/>
            <person name="Matsuura K."/>
            <person name="Barry K."/>
            <person name="Labutti K."/>
            <person name="Kuo R."/>
            <person name="Ohm R.A."/>
            <person name="Bhattacharya S.S."/>
            <person name="Shirouzu T."/>
            <person name="Yoshinaga Y."/>
            <person name="Martin F.M."/>
            <person name="Grigoriev I.V."/>
            <person name="Hibbett D.S."/>
        </authorList>
    </citation>
    <scope>NUCLEOTIDE SEQUENCE [LARGE SCALE GENOMIC DNA]</scope>
    <source>
        <strain evidence="8 9">HHB12029</strain>
    </source>
</reference>
<dbReference type="SUPFAM" id="SSF55486">
    <property type="entry name" value="Metalloproteases ('zincins'), catalytic domain"/>
    <property type="match status" value="1"/>
</dbReference>
<dbReference type="GO" id="GO:0046872">
    <property type="term" value="F:metal ion binding"/>
    <property type="evidence" value="ECO:0007669"/>
    <property type="project" value="UniProtKB-KW"/>
</dbReference>
<evidence type="ECO:0000256" key="4">
    <source>
        <dbReference type="ARBA" id="ARBA00022801"/>
    </source>
</evidence>
<comment type="cofactor">
    <cofactor evidence="1">
        <name>Zn(2+)</name>
        <dbReference type="ChEBI" id="CHEBI:29105"/>
    </cofactor>
</comment>
<evidence type="ECO:0000256" key="1">
    <source>
        <dbReference type="ARBA" id="ARBA00001947"/>
    </source>
</evidence>
<sequence>MAPCEWADERGDQVRKKWRPGLDKTWTAFRGYLERRSTSGRLFDTGGARARRFAPRRSHRNTQDSRQREYPLVLPEDDLALDPTYPAQSFRSWLKEPDRNEVGPTRSVVYVARPPSVSQSVHFMRSWSGSDAHRPSIQHIIDYIKAFYHGLPVRTLPEQLSFTTWDEGSKTSTAQASKAATPRYVGINTSSESIRLRTRACPDKLYPRQLNSDDLLDAAQSVLPEDAYALILLVEHDLWEGPGDTFICGRAYGASRIAVVSMARYDPALDARQGVERVHAWPASHCAAYIQHQCANSSDAGTVAKKKRKTSKAPAAEPALAAQGSPLHAAVAAFKENSADETDVGLWLSRVCRTAVHELGHCFGLDHCVYLACAMQGTASIREDARQPPYLCPVDLAKLLRATGQTDGGRARTDALLQFCRSQQQGSSLFAAFAAWLEAGR</sequence>
<dbReference type="InterPro" id="IPR012962">
    <property type="entry name" value="Pept_M54_archaemetzincn"/>
</dbReference>
<evidence type="ECO:0000313" key="9">
    <source>
        <dbReference type="Proteomes" id="UP000077266"/>
    </source>
</evidence>
<evidence type="ECO:0000256" key="5">
    <source>
        <dbReference type="ARBA" id="ARBA00022833"/>
    </source>
</evidence>
<keyword evidence="4" id="KW-0378">Hydrolase</keyword>
<protein>
    <recommendedName>
        <fullName evidence="10">Archaemetzincin-2</fullName>
    </recommendedName>
</protein>
<accession>A0A165CCG4</accession>
<organism evidence="8 9">
    <name type="scientific">Exidia glandulosa HHB12029</name>
    <dbReference type="NCBI Taxonomy" id="1314781"/>
    <lineage>
        <taxon>Eukaryota</taxon>
        <taxon>Fungi</taxon>
        <taxon>Dikarya</taxon>
        <taxon>Basidiomycota</taxon>
        <taxon>Agaricomycotina</taxon>
        <taxon>Agaricomycetes</taxon>
        <taxon>Auriculariales</taxon>
        <taxon>Exidiaceae</taxon>
        <taxon>Exidia</taxon>
    </lineage>
</organism>
<evidence type="ECO:0000256" key="2">
    <source>
        <dbReference type="ARBA" id="ARBA00022670"/>
    </source>
</evidence>
<dbReference type="PANTHER" id="PTHR15910">
    <property type="entry name" value="ARCHAEMETZINCIN"/>
    <property type="match status" value="1"/>
</dbReference>
<keyword evidence="6" id="KW-0482">Metalloprotease</keyword>
<evidence type="ECO:0000256" key="6">
    <source>
        <dbReference type="ARBA" id="ARBA00023049"/>
    </source>
</evidence>
<feature type="region of interest" description="Disordered" evidence="7">
    <location>
        <begin position="43"/>
        <end position="69"/>
    </location>
</feature>
<dbReference type="GO" id="GO:0006508">
    <property type="term" value="P:proteolysis"/>
    <property type="evidence" value="ECO:0007669"/>
    <property type="project" value="UniProtKB-KW"/>
</dbReference>
<dbReference type="InParanoid" id="A0A165CCG4"/>
<proteinExistence type="predicted"/>
<dbReference type="InterPro" id="IPR024079">
    <property type="entry name" value="MetalloPept_cat_dom_sf"/>
</dbReference>
<evidence type="ECO:0000256" key="7">
    <source>
        <dbReference type="SAM" id="MobiDB-lite"/>
    </source>
</evidence>
<dbReference type="AlphaFoldDB" id="A0A165CCG4"/>
<evidence type="ECO:0000313" key="8">
    <source>
        <dbReference type="EMBL" id="KZV82214.1"/>
    </source>
</evidence>
<keyword evidence="9" id="KW-1185">Reference proteome</keyword>
<gene>
    <name evidence="8" type="ORF">EXIGLDRAFT_713520</name>
</gene>
<dbReference type="EMBL" id="KV426338">
    <property type="protein sequence ID" value="KZV82214.1"/>
    <property type="molecule type" value="Genomic_DNA"/>
</dbReference>
<keyword evidence="2" id="KW-0645">Protease</keyword>
<dbReference type="PANTHER" id="PTHR15910:SF1">
    <property type="entry name" value="ARCHAEMETZINCIN-2"/>
    <property type="match status" value="1"/>
</dbReference>
<keyword evidence="3" id="KW-0479">Metal-binding</keyword>
<name>A0A165CCG4_EXIGL</name>
<feature type="compositionally biased region" description="Basic residues" evidence="7">
    <location>
        <begin position="49"/>
        <end position="60"/>
    </location>
</feature>
<dbReference type="Pfam" id="PF07998">
    <property type="entry name" value="Peptidase_M54"/>
    <property type="match status" value="1"/>
</dbReference>
<dbReference type="Proteomes" id="UP000077266">
    <property type="component" value="Unassembled WGS sequence"/>
</dbReference>
<dbReference type="GO" id="GO:0008237">
    <property type="term" value="F:metallopeptidase activity"/>
    <property type="evidence" value="ECO:0007669"/>
    <property type="project" value="UniProtKB-KW"/>
</dbReference>
<dbReference type="CDD" id="cd11375">
    <property type="entry name" value="Peptidase_M54"/>
    <property type="match status" value="1"/>
</dbReference>
<evidence type="ECO:0000256" key="3">
    <source>
        <dbReference type="ARBA" id="ARBA00022723"/>
    </source>
</evidence>